<dbReference type="Proteomes" id="UP000194161">
    <property type="component" value="Chromosome"/>
</dbReference>
<dbReference type="Pfam" id="PF00440">
    <property type="entry name" value="TetR_N"/>
    <property type="match status" value="1"/>
</dbReference>
<dbReference type="KEGG" id="bgm:CAL15_03900"/>
<evidence type="ECO:0000256" key="3">
    <source>
        <dbReference type="ARBA" id="ARBA00023163"/>
    </source>
</evidence>
<dbReference type="AlphaFoldDB" id="A0A1W6Z8X9"/>
<evidence type="ECO:0000259" key="5">
    <source>
        <dbReference type="PROSITE" id="PS50977"/>
    </source>
</evidence>
<proteinExistence type="predicted"/>
<keyword evidence="2 4" id="KW-0238">DNA-binding</keyword>
<sequence length="200" mass="21597">MDTATTRNQLVAHAQRLIQERGYNGFSYRDLAALVGIKTASIHYHFPQKEDLLLAAVEAYQAQWRAAIRTIPPDLPANAKLQQYVALHKTTFGGTDRVCLGGALAADLGSLPDPVRPALQAFYRANEEWLADVLVQGGRDGSLPPQADPQAGARAFFAALQGSLCSSRLFGNSERVRDILPVLTNPDSAGRRAEGETVSA</sequence>
<reference evidence="6 7" key="1">
    <citation type="submission" date="2017-05" db="EMBL/GenBank/DDBJ databases">
        <title>Complete and WGS of Bordetella genogroups.</title>
        <authorList>
            <person name="Spilker T."/>
            <person name="LiPuma J."/>
        </authorList>
    </citation>
    <scope>NUCLEOTIDE SEQUENCE [LARGE SCALE GENOMIC DNA]</scope>
    <source>
        <strain evidence="6 7">AU7206</strain>
    </source>
</reference>
<dbReference type="InterPro" id="IPR011075">
    <property type="entry name" value="TetR_C"/>
</dbReference>
<gene>
    <name evidence="6" type="ORF">CAL15_03900</name>
</gene>
<dbReference type="InterPro" id="IPR009057">
    <property type="entry name" value="Homeodomain-like_sf"/>
</dbReference>
<dbReference type="RefSeq" id="WP_086077382.1">
    <property type="nucleotide sequence ID" value="NZ_CP021111.1"/>
</dbReference>
<dbReference type="PANTHER" id="PTHR47506:SF1">
    <property type="entry name" value="HTH-TYPE TRANSCRIPTIONAL REGULATOR YJDC"/>
    <property type="match status" value="1"/>
</dbReference>
<dbReference type="OrthoDB" id="5293507at2"/>
<dbReference type="GO" id="GO:0003677">
    <property type="term" value="F:DNA binding"/>
    <property type="evidence" value="ECO:0007669"/>
    <property type="project" value="UniProtKB-UniRule"/>
</dbReference>
<evidence type="ECO:0000256" key="1">
    <source>
        <dbReference type="ARBA" id="ARBA00023015"/>
    </source>
</evidence>
<evidence type="ECO:0000256" key="4">
    <source>
        <dbReference type="PROSITE-ProRule" id="PRU00335"/>
    </source>
</evidence>
<accession>A0A1W6Z8X9</accession>
<keyword evidence="3" id="KW-0804">Transcription</keyword>
<dbReference type="Gene3D" id="1.10.357.10">
    <property type="entry name" value="Tetracycline Repressor, domain 2"/>
    <property type="match status" value="1"/>
</dbReference>
<evidence type="ECO:0000256" key="2">
    <source>
        <dbReference type="ARBA" id="ARBA00023125"/>
    </source>
</evidence>
<dbReference type="SUPFAM" id="SSF48498">
    <property type="entry name" value="Tetracyclin repressor-like, C-terminal domain"/>
    <property type="match status" value="1"/>
</dbReference>
<organism evidence="6 7">
    <name type="scientific">Bordetella genomosp. 13</name>
    <dbReference type="NCBI Taxonomy" id="463040"/>
    <lineage>
        <taxon>Bacteria</taxon>
        <taxon>Pseudomonadati</taxon>
        <taxon>Pseudomonadota</taxon>
        <taxon>Betaproteobacteria</taxon>
        <taxon>Burkholderiales</taxon>
        <taxon>Alcaligenaceae</taxon>
        <taxon>Bordetella</taxon>
    </lineage>
</organism>
<dbReference type="Pfam" id="PF16925">
    <property type="entry name" value="TetR_C_13"/>
    <property type="match status" value="1"/>
</dbReference>
<dbReference type="SUPFAM" id="SSF46689">
    <property type="entry name" value="Homeodomain-like"/>
    <property type="match status" value="1"/>
</dbReference>
<dbReference type="InterPro" id="IPR001647">
    <property type="entry name" value="HTH_TetR"/>
</dbReference>
<feature type="domain" description="HTH tetR-type" evidence="5">
    <location>
        <begin position="4"/>
        <end position="64"/>
    </location>
</feature>
<protein>
    <submittedName>
        <fullName evidence="6">TetR family transcriptional regulator</fullName>
    </submittedName>
</protein>
<keyword evidence="7" id="KW-1185">Reference proteome</keyword>
<dbReference type="PROSITE" id="PS50977">
    <property type="entry name" value="HTH_TETR_2"/>
    <property type="match status" value="1"/>
</dbReference>
<dbReference type="InterPro" id="IPR036271">
    <property type="entry name" value="Tet_transcr_reg_TetR-rel_C_sf"/>
</dbReference>
<evidence type="ECO:0000313" key="7">
    <source>
        <dbReference type="Proteomes" id="UP000194161"/>
    </source>
</evidence>
<feature type="DNA-binding region" description="H-T-H motif" evidence="4">
    <location>
        <begin position="27"/>
        <end position="46"/>
    </location>
</feature>
<name>A0A1W6Z8X9_9BORD</name>
<dbReference type="PANTHER" id="PTHR47506">
    <property type="entry name" value="TRANSCRIPTIONAL REGULATORY PROTEIN"/>
    <property type="match status" value="1"/>
</dbReference>
<keyword evidence="1" id="KW-0805">Transcription regulation</keyword>
<dbReference type="EMBL" id="CP021111">
    <property type="protein sequence ID" value="ARP93600.1"/>
    <property type="molecule type" value="Genomic_DNA"/>
</dbReference>
<evidence type="ECO:0000313" key="6">
    <source>
        <dbReference type="EMBL" id="ARP93600.1"/>
    </source>
</evidence>
<dbReference type="PRINTS" id="PR00455">
    <property type="entry name" value="HTHTETR"/>
</dbReference>
<dbReference type="STRING" id="463040.CAL15_03900"/>